<dbReference type="EMBL" id="MU253782">
    <property type="protein sequence ID" value="KAG9247115.1"/>
    <property type="molecule type" value="Genomic_DNA"/>
</dbReference>
<evidence type="ECO:0000313" key="1">
    <source>
        <dbReference type="EMBL" id="KAG9247115.1"/>
    </source>
</evidence>
<organism evidence="1 2">
    <name type="scientific">Calycina marina</name>
    <dbReference type="NCBI Taxonomy" id="1763456"/>
    <lineage>
        <taxon>Eukaryota</taxon>
        <taxon>Fungi</taxon>
        <taxon>Dikarya</taxon>
        <taxon>Ascomycota</taxon>
        <taxon>Pezizomycotina</taxon>
        <taxon>Leotiomycetes</taxon>
        <taxon>Helotiales</taxon>
        <taxon>Pezizellaceae</taxon>
        <taxon>Calycina</taxon>
    </lineage>
</organism>
<reference evidence="1" key="1">
    <citation type="journal article" date="2021" name="IMA Fungus">
        <title>Genomic characterization of three marine fungi, including Emericellopsis atlantica sp. nov. with signatures of a generalist lifestyle and marine biomass degradation.</title>
        <authorList>
            <person name="Hagestad O.C."/>
            <person name="Hou L."/>
            <person name="Andersen J.H."/>
            <person name="Hansen E.H."/>
            <person name="Altermark B."/>
            <person name="Li C."/>
            <person name="Kuhnert E."/>
            <person name="Cox R.J."/>
            <person name="Crous P.W."/>
            <person name="Spatafora J.W."/>
            <person name="Lail K."/>
            <person name="Amirebrahimi M."/>
            <person name="Lipzen A."/>
            <person name="Pangilinan J."/>
            <person name="Andreopoulos W."/>
            <person name="Hayes R.D."/>
            <person name="Ng V."/>
            <person name="Grigoriev I.V."/>
            <person name="Jackson S.A."/>
            <person name="Sutton T.D.S."/>
            <person name="Dobson A.D.W."/>
            <person name="Rama T."/>
        </authorList>
    </citation>
    <scope>NUCLEOTIDE SEQUENCE</scope>
    <source>
        <strain evidence="1">TRa3180A</strain>
    </source>
</reference>
<dbReference type="Pfam" id="PF04229">
    <property type="entry name" value="GrpB"/>
    <property type="match status" value="1"/>
</dbReference>
<dbReference type="Gene3D" id="3.30.460.10">
    <property type="entry name" value="Beta Polymerase, domain 2"/>
    <property type="match status" value="1"/>
</dbReference>
<dbReference type="AlphaFoldDB" id="A0A9P7Z8Y4"/>
<proteinExistence type="predicted"/>
<dbReference type="InterPro" id="IPR007344">
    <property type="entry name" value="GrpB/CoaE"/>
</dbReference>
<dbReference type="Proteomes" id="UP000887226">
    <property type="component" value="Unassembled WGS sequence"/>
</dbReference>
<dbReference type="SUPFAM" id="SSF81301">
    <property type="entry name" value="Nucleotidyltransferase"/>
    <property type="match status" value="1"/>
</dbReference>
<accession>A0A9P7Z8Y4</accession>
<comment type="caution">
    <text evidence="1">The sequence shown here is derived from an EMBL/GenBank/DDBJ whole genome shotgun (WGS) entry which is preliminary data.</text>
</comment>
<gene>
    <name evidence="1" type="ORF">BJ878DRAFT_494192</name>
</gene>
<sequence length="74" mass="8499">MNVRNHLDLKKVLLEDKELRAEYSATKKRLLQSAGEEGINVNEYCVAKTDVILKILKKAGWSDDDLEQVKKLNQ</sequence>
<dbReference type="OrthoDB" id="630895at2759"/>
<evidence type="ECO:0000313" key="2">
    <source>
        <dbReference type="Proteomes" id="UP000887226"/>
    </source>
</evidence>
<dbReference type="InterPro" id="IPR043519">
    <property type="entry name" value="NT_sf"/>
</dbReference>
<name>A0A9P7Z8Y4_9HELO</name>
<protein>
    <submittedName>
        <fullName evidence="1">Uncharacterized protein</fullName>
    </submittedName>
</protein>
<keyword evidence="2" id="KW-1185">Reference proteome</keyword>